<evidence type="ECO:0000256" key="5">
    <source>
        <dbReference type="SAM" id="MobiDB-lite"/>
    </source>
</evidence>
<reference evidence="7" key="1">
    <citation type="journal article" date="2022" name="J. Hered.">
        <title>A De Novo Chromosome-Level Genome Assembly of the White-Tailed Deer, Odocoileus Virginianus.</title>
        <authorList>
            <person name="London E.W."/>
            <person name="Roca A.L."/>
            <person name="Novakofski J.E."/>
            <person name="Mateus-Pinilla N.E."/>
        </authorList>
    </citation>
    <scope>NUCLEOTIDE SEQUENCE [LARGE SCALE GENOMIC DNA]</scope>
</reference>
<dbReference type="Proteomes" id="UP001652640">
    <property type="component" value="Chromosome 4"/>
</dbReference>
<gene>
    <name evidence="8" type="primary">LOC110152169</name>
</gene>
<keyword evidence="3" id="KW-0862">Zinc</keyword>
<dbReference type="PROSITE" id="PS50089">
    <property type="entry name" value="ZF_RING_2"/>
    <property type="match status" value="1"/>
</dbReference>
<evidence type="ECO:0000313" key="8">
    <source>
        <dbReference type="RefSeq" id="XP_020771389.2"/>
    </source>
</evidence>
<dbReference type="SMART" id="SM00184">
    <property type="entry name" value="RING"/>
    <property type="match status" value="1"/>
</dbReference>
<reference evidence="8" key="2">
    <citation type="submission" date="2025-08" db="UniProtKB">
        <authorList>
            <consortium name="RefSeq"/>
        </authorList>
    </citation>
    <scope>IDENTIFICATION</scope>
    <source>
        <tissue evidence="8">Tongue muscle</tissue>
    </source>
</reference>
<dbReference type="SUPFAM" id="SSF57850">
    <property type="entry name" value="RING/U-box"/>
    <property type="match status" value="1"/>
</dbReference>
<dbReference type="GO" id="GO:0061630">
    <property type="term" value="F:ubiquitin protein ligase activity"/>
    <property type="evidence" value="ECO:0007669"/>
    <property type="project" value="TreeGrafter"/>
</dbReference>
<keyword evidence="1" id="KW-0479">Metal-binding</keyword>
<dbReference type="GO" id="GO:0000151">
    <property type="term" value="C:ubiquitin ligase complex"/>
    <property type="evidence" value="ECO:0007669"/>
    <property type="project" value="TreeGrafter"/>
</dbReference>
<sequence>MGNCFTSCTRDNSLVPGSSATFRERRDGDGPRAGGPRSPERRGAGAAPPGAPLTFRRRIRLFQSPPRVVYESNGCKTQTPECAVCLEDLVGGDPIRSLPCKHIYHLDCIDEWLTRSFTCPLCRGPADAAKPLSEDALEPGPLV</sequence>
<keyword evidence="7" id="KW-1185">Reference proteome</keyword>
<accession>A0A6J0ZCE2</accession>
<evidence type="ECO:0000313" key="7">
    <source>
        <dbReference type="Proteomes" id="UP001652640"/>
    </source>
</evidence>
<dbReference type="Gene3D" id="3.30.40.10">
    <property type="entry name" value="Zinc/RING finger domain, C3HC4 (zinc finger)"/>
    <property type="match status" value="1"/>
</dbReference>
<evidence type="ECO:0000256" key="2">
    <source>
        <dbReference type="ARBA" id="ARBA00022771"/>
    </source>
</evidence>
<organism evidence="7 8">
    <name type="scientific">Odocoileus virginianus</name>
    <name type="common">White-tailed deer</name>
    <dbReference type="NCBI Taxonomy" id="9874"/>
    <lineage>
        <taxon>Eukaryota</taxon>
        <taxon>Metazoa</taxon>
        <taxon>Chordata</taxon>
        <taxon>Craniata</taxon>
        <taxon>Vertebrata</taxon>
        <taxon>Euteleostomi</taxon>
        <taxon>Mammalia</taxon>
        <taxon>Eutheria</taxon>
        <taxon>Laurasiatheria</taxon>
        <taxon>Artiodactyla</taxon>
        <taxon>Ruminantia</taxon>
        <taxon>Pecora</taxon>
        <taxon>Cervidae</taxon>
        <taxon>Odocoileinae</taxon>
        <taxon>Odocoileus</taxon>
    </lineage>
</organism>
<name>A0A6J0ZCE2_ODOVR</name>
<feature type="domain" description="RING-type" evidence="6">
    <location>
        <begin position="82"/>
        <end position="123"/>
    </location>
</feature>
<proteinExistence type="predicted"/>
<dbReference type="GO" id="GO:0006511">
    <property type="term" value="P:ubiquitin-dependent protein catabolic process"/>
    <property type="evidence" value="ECO:0007669"/>
    <property type="project" value="TreeGrafter"/>
</dbReference>
<evidence type="ECO:0000256" key="1">
    <source>
        <dbReference type="ARBA" id="ARBA00022723"/>
    </source>
</evidence>
<evidence type="ECO:0000256" key="3">
    <source>
        <dbReference type="ARBA" id="ARBA00022833"/>
    </source>
</evidence>
<dbReference type="AlphaFoldDB" id="A0A6J0ZCE2"/>
<dbReference type="RefSeq" id="XP_020771389.2">
    <property type="nucleotide sequence ID" value="XM_020915730.2"/>
</dbReference>
<dbReference type="InParanoid" id="A0A6J0ZCE2"/>
<dbReference type="PANTHER" id="PTHR46359">
    <property type="entry name" value="GEO07743P1"/>
    <property type="match status" value="1"/>
</dbReference>
<dbReference type="OrthoDB" id="8062037at2759"/>
<dbReference type="Pfam" id="PF13639">
    <property type="entry name" value="zf-RING_2"/>
    <property type="match status" value="1"/>
</dbReference>
<dbReference type="GeneID" id="110152169"/>
<dbReference type="GO" id="GO:0008270">
    <property type="term" value="F:zinc ion binding"/>
    <property type="evidence" value="ECO:0007669"/>
    <property type="project" value="UniProtKB-KW"/>
</dbReference>
<dbReference type="InterPro" id="IPR042981">
    <property type="entry name" value="RNF11_RING-H2"/>
</dbReference>
<feature type="compositionally biased region" description="Polar residues" evidence="5">
    <location>
        <begin position="1"/>
        <end position="21"/>
    </location>
</feature>
<dbReference type="InterPro" id="IPR001841">
    <property type="entry name" value="Znf_RING"/>
</dbReference>
<dbReference type="InterPro" id="IPR013083">
    <property type="entry name" value="Znf_RING/FYVE/PHD"/>
</dbReference>
<evidence type="ECO:0000259" key="6">
    <source>
        <dbReference type="PROSITE" id="PS50089"/>
    </source>
</evidence>
<keyword evidence="2 4" id="KW-0863">Zinc-finger</keyword>
<evidence type="ECO:0000256" key="4">
    <source>
        <dbReference type="PROSITE-ProRule" id="PRU00175"/>
    </source>
</evidence>
<dbReference type="CDD" id="cd16468">
    <property type="entry name" value="RING-H2_RNF11"/>
    <property type="match status" value="1"/>
</dbReference>
<dbReference type="InterPro" id="IPR052804">
    <property type="entry name" value="UEC_component"/>
</dbReference>
<feature type="region of interest" description="Disordered" evidence="5">
    <location>
        <begin position="1"/>
        <end position="52"/>
    </location>
</feature>
<protein>
    <submittedName>
        <fullName evidence="8">RING finger protein 11-like</fullName>
    </submittedName>
</protein>
<dbReference type="PANTHER" id="PTHR46359:SF1">
    <property type="entry name" value="RING FINGER PROTEIN 11"/>
    <property type="match status" value="1"/>
</dbReference>
<dbReference type="KEGG" id="ovr:110152169"/>